<evidence type="ECO:0000313" key="2">
    <source>
        <dbReference type="Proteomes" id="UP000183508"/>
    </source>
</evidence>
<name>A0A1I7LHA1_9BACL</name>
<evidence type="ECO:0000313" key="1">
    <source>
        <dbReference type="EMBL" id="SFV09043.1"/>
    </source>
</evidence>
<dbReference type="RefSeq" id="WP_074956763.1">
    <property type="nucleotide sequence ID" value="NZ_FPBV01000050.1"/>
</dbReference>
<proteinExistence type="predicted"/>
<protein>
    <submittedName>
        <fullName evidence="1">Uncharacterized protein</fullName>
    </submittedName>
</protein>
<dbReference type="OrthoDB" id="2990200at2"/>
<reference evidence="2" key="1">
    <citation type="submission" date="2016-10" db="EMBL/GenBank/DDBJ databases">
        <authorList>
            <person name="Varghese N."/>
        </authorList>
    </citation>
    <scope>NUCLEOTIDE SEQUENCE [LARGE SCALE GENOMIC DNA]</scope>
    <source>
        <strain evidence="2">DSM 17980</strain>
    </source>
</reference>
<organism evidence="1 2">
    <name type="scientific">Alicyclobacillus macrosporangiidus</name>
    <dbReference type="NCBI Taxonomy" id="392015"/>
    <lineage>
        <taxon>Bacteria</taxon>
        <taxon>Bacillati</taxon>
        <taxon>Bacillota</taxon>
        <taxon>Bacilli</taxon>
        <taxon>Bacillales</taxon>
        <taxon>Alicyclobacillaceae</taxon>
        <taxon>Alicyclobacillus</taxon>
    </lineage>
</organism>
<gene>
    <name evidence="1" type="ORF">SAMN05421543_1506</name>
</gene>
<sequence length="91" mass="10325">MAPYEAELRTYCYMVQRGKPAASMALQTRYVEHATGIAAGEYGLSTCAEHLDEGWVTFWVCKYIHILEVIKALPQAPKTVFDHWVLGKLYS</sequence>
<dbReference type="EMBL" id="FPBV01000050">
    <property type="protein sequence ID" value="SFV09043.1"/>
    <property type="molecule type" value="Genomic_DNA"/>
</dbReference>
<dbReference type="Proteomes" id="UP000183508">
    <property type="component" value="Unassembled WGS sequence"/>
</dbReference>
<keyword evidence="2" id="KW-1185">Reference proteome</keyword>
<dbReference type="AlphaFoldDB" id="A0A1I7LHA1"/>
<accession>A0A1I7LHA1</accession>